<evidence type="ECO:0000256" key="5">
    <source>
        <dbReference type="SAM" id="MobiDB-lite"/>
    </source>
</evidence>
<dbReference type="InParanoid" id="A0A2G5EQX9"/>
<dbReference type="Proteomes" id="UP000230069">
    <property type="component" value="Unassembled WGS sequence"/>
</dbReference>
<keyword evidence="7" id="KW-1185">Reference proteome</keyword>
<evidence type="ECO:0000256" key="3">
    <source>
        <dbReference type="ARBA" id="ARBA00023089"/>
    </source>
</evidence>
<evidence type="ECO:0000313" key="7">
    <source>
        <dbReference type="Proteomes" id="UP000230069"/>
    </source>
</evidence>
<sequence length="506" mass="56147">MTTTTTIKSILSAIESVDAKKENLRKAFEDLQSHSSSLASFTLQWKDLEDHFDSIKKSIEVRFKELESIQLKEVKEEPKEVVTMKIESNSTNSSNLHPAMKSLCSKMDGMGLRSYILNNRKELDSIKSEIGFALQSASDPAKLVLDSMKGFYGLNSNKGDKDGEIASLRRTCLLLLEQLFAISSKISISKAIKEKAQKLAVEWKGKVSKTGGENNPLEPLALLQLLAAYGLVSSFNVDELLDLAVSIARRKQAVDLVRSLGIAEKIPDLIQKLTSNGKQLEAVKFVYAFELVDKFPPVPLLKDYFKQSKKVAQDIRNKGNHSIQSLNEATAKELAAVRAIIKCIEEHKLESEYPRGILDKRVEQLEKQKADRKRTATSSTPADKRQQQSGNKRPRPEATRIVSAPSVPQTHMQPVSSVLDRFPPYISSSTQYGLVGTTPTVDPYMTGAVGPYGLVANPVRSYGFSPPRSHLYSSESHLTAGLYDRPMNYGAHGMLPPPHHSSFYPQ</sequence>
<dbReference type="InterPro" id="IPR012474">
    <property type="entry name" value="Frigida"/>
</dbReference>
<keyword evidence="2 4" id="KW-0221">Differentiation</keyword>
<dbReference type="PANTHER" id="PTHR31791">
    <property type="entry name" value="FRIGIDA-LIKE PROTEIN 3-RELATED"/>
    <property type="match status" value="1"/>
</dbReference>
<evidence type="ECO:0000256" key="4">
    <source>
        <dbReference type="RuleBase" id="RU364012"/>
    </source>
</evidence>
<keyword evidence="4" id="KW-0217">Developmental protein</keyword>
<dbReference type="FunCoup" id="A0A2G5EQX9">
    <property type="interactions" value="396"/>
</dbReference>
<dbReference type="OrthoDB" id="1166059at2759"/>
<dbReference type="EMBL" id="KZ305022">
    <property type="protein sequence ID" value="PIA58141.1"/>
    <property type="molecule type" value="Genomic_DNA"/>
</dbReference>
<comment type="similarity">
    <text evidence="1 4">Belongs to the Frigida family.</text>
</comment>
<evidence type="ECO:0000313" key="6">
    <source>
        <dbReference type="EMBL" id="PIA58141.1"/>
    </source>
</evidence>
<dbReference type="PANTHER" id="PTHR31791:SF47">
    <property type="entry name" value="INACTIVE FRIGIDA-LIKE PROTEIN 2"/>
    <property type="match status" value="1"/>
</dbReference>
<dbReference type="GO" id="GO:0030154">
    <property type="term" value="P:cell differentiation"/>
    <property type="evidence" value="ECO:0007669"/>
    <property type="project" value="UniProtKB-KW"/>
</dbReference>
<evidence type="ECO:0000256" key="2">
    <source>
        <dbReference type="ARBA" id="ARBA00022782"/>
    </source>
</evidence>
<evidence type="ECO:0000256" key="1">
    <source>
        <dbReference type="ARBA" id="ARBA00008956"/>
    </source>
</evidence>
<dbReference type="AlphaFoldDB" id="A0A2G5EQX9"/>
<protein>
    <recommendedName>
        <fullName evidence="4">FRIGIDA-like protein</fullName>
    </recommendedName>
</protein>
<keyword evidence="3 4" id="KW-0287">Flowering</keyword>
<organism evidence="6 7">
    <name type="scientific">Aquilegia coerulea</name>
    <name type="common">Rocky mountain columbine</name>
    <dbReference type="NCBI Taxonomy" id="218851"/>
    <lineage>
        <taxon>Eukaryota</taxon>
        <taxon>Viridiplantae</taxon>
        <taxon>Streptophyta</taxon>
        <taxon>Embryophyta</taxon>
        <taxon>Tracheophyta</taxon>
        <taxon>Spermatophyta</taxon>
        <taxon>Magnoliopsida</taxon>
        <taxon>Ranunculales</taxon>
        <taxon>Ranunculaceae</taxon>
        <taxon>Thalictroideae</taxon>
        <taxon>Aquilegia</taxon>
    </lineage>
</organism>
<dbReference type="STRING" id="218851.A0A2G5EQX9"/>
<proteinExistence type="inferred from homology"/>
<feature type="region of interest" description="Disordered" evidence="5">
    <location>
        <begin position="366"/>
        <end position="413"/>
    </location>
</feature>
<name>A0A2G5EQX9_AQUCA</name>
<accession>A0A2G5EQX9</accession>
<reference evidence="6 7" key="1">
    <citation type="submission" date="2017-09" db="EMBL/GenBank/DDBJ databases">
        <title>WGS assembly of Aquilegia coerulea Goldsmith.</title>
        <authorList>
            <person name="Hodges S."/>
            <person name="Kramer E."/>
            <person name="Nordborg M."/>
            <person name="Tomkins J."/>
            <person name="Borevitz J."/>
            <person name="Derieg N."/>
            <person name="Yan J."/>
            <person name="Mihaltcheva S."/>
            <person name="Hayes R.D."/>
            <person name="Rokhsar D."/>
        </authorList>
    </citation>
    <scope>NUCLEOTIDE SEQUENCE [LARGE SCALE GENOMIC DNA]</scope>
    <source>
        <strain evidence="7">cv. Goldsmith</strain>
    </source>
</reference>
<dbReference type="Pfam" id="PF07899">
    <property type="entry name" value="Frigida"/>
    <property type="match status" value="1"/>
</dbReference>
<feature type="compositionally biased region" description="Polar residues" evidence="5">
    <location>
        <begin position="376"/>
        <end position="391"/>
    </location>
</feature>
<dbReference type="GO" id="GO:0009908">
    <property type="term" value="P:flower development"/>
    <property type="evidence" value="ECO:0007669"/>
    <property type="project" value="UniProtKB-KW"/>
</dbReference>
<gene>
    <name evidence="6" type="ORF">AQUCO_00500230v1</name>
</gene>